<dbReference type="Gene3D" id="2.70.160.11">
    <property type="entry name" value="Hnrnp arginine n-methyltransferase1"/>
    <property type="match status" value="1"/>
</dbReference>
<keyword evidence="1" id="KW-0472">Membrane</keyword>
<feature type="domain" description="PRMT5 oligomerisation" evidence="2">
    <location>
        <begin position="38"/>
        <end position="108"/>
    </location>
</feature>
<dbReference type="Pfam" id="PF17286">
    <property type="entry name" value="PRMT5_C"/>
    <property type="match status" value="1"/>
</dbReference>
<evidence type="ECO:0000313" key="3">
    <source>
        <dbReference type="EMBL" id="KAK1397546.1"/>
    </source>
</evidence>
<keyword evidence="4" id="KW-1185">Reference proteome</keyword>
<name>A0AAD8N6F5_9APIA</name>
<dbReference type="InterPro" id="IPR035248">
    <property type="entry name" value="PRMT5_C"/>
</dbReference>
<dbReference type="EMBL" id="JAUIZM010000002">
    <property type="protein sequence ID" value="KAK1397546.1"/>
    <property type="molecule type" value="Genomic_DNA"/>
</dbReference>
<accession>A0AAD8N6F5</accession>
<comment type="caution">
    <text evidence="3">The sequence shown here is derived from an EMBL/GenBank/DDBJ whole genome shotgun (WGS) entry which is preliminary data.</text>
</comment>
<sequence>MPFPWSWFLVSGSISLFGWQFSLLIAVWVLYFTLGIPSKLYADIKSQKDLVHFETIFVVKLHRVARLALSKPVFTFVHPEYSTDNSNQRYKKLQFGLPSDTGSAIVHGSRTTALHLSVHQFTYLQVLYNVVLRGKES</sequence>
<feature type="transmembrane region" description="Helical" evidence="1">
    <location>
        <begin position="6"/>
        <end position="31"/>
    </location>
</feature>
<organism evidence="3 4">
    <name type="scientific">Heracleum sosnowskyi</name>
    <dbReference type="NCBI Taxonomy" id="360622"/>
    <lineage>
        <taxon>Eukaryota</taxon>
        <taxon>Viridiplantae</taxon>
        <taxon>Streptophyta</taxon>
        <taxon>Embryophyta</taxon>
        <taxon>Tracheophyta</taxon>
        <taxon>Spermatophyta</taxon>
        <taxon>Magnoliopsida</taxon>
        <taxon>eudicotyledons</taxon>
        <taxon>Gunneridae</taxon>
        <taxon>Pentapetalae</taxon>
        <taxon>asterids</taxon>
        <taxon>campanulids</taxon>
        <taxon>Apiales</taxon>
        <taxon>Apiaceae</taxon>
        <taxon>Apioideae</taxon>
        <taxon>apioid superclade</taxon>
        <taxon>Tordylieae</taxon>
        <taxon>Tordyliinae</taxon>
        <taxon>Heracleum</taxon>
    </lineage>
</organism>
<proteinExistence type="predicted"/>
<evidence type="ECO:0000256" key="1">
    <source>
        <dbReference type="SAM" id="Phobius"/>
    </source>
</evidence>
<protein>
    <recommendedName>
        <fullName evidence="2">PRMT5 oligomerisation domain-containing protein</fullName>
    </recommendedName>
</protein>
<reference evidence="3" key="2">
    <citation type="submission" date="2023-05" db="EMBL/GenBank/DDBJ databases">
        <authorList>
            <person name="Schelkunov M.I."/>
        </authorList>
    </citation>
    <scope>NUCLEOTIDE SEQUENCE</scope>
    <source>
        <strain evidence="3">Hsosn_3</strain>
        <tissue evidence="3">Leaf</tissue>
    </source>
</reference>
<reference evidence="3" key="1">
    <citation type="submission" date="2023-02" db="EMBL/GenBank/DDBJ databases">
        <title>Genome of toxic invasive species Heracleum sosnowskyi carries increased number of genes despite the absence of recent whole-genome duplications.</title>
        <authorList>
            <person name="Schelkunov M."/>
            <person name="Shtratnikova V."/>
            <person name="Makarenko M."/>
            <person name="Klepikova A."/>
            <person name="Omelchenko D."/>
            <person name="Novikova G."/>
            <person name="Obukhova E."/>
            <person name="Bogdanov V."/>
            <person name="Penin A."/>
            <person name="Logacheva M."/>
        </authorList>
    </citation>
    <scope>NUCLEOTIDE SEQUENCE</scope>
    <source>
        <strain evidence="3">Hsosn_3</strain>
        <tissue evidence="3">Leaf</tissue>
    </source>
</reference>
<dbReference type="Proteomes" id="UP001237642">
    <property type="component" value="Unassembled WGS sequence"/>
</dbReference>
<keyword evidence="1" id="KW-1133">Transmembrane helix</keyword>
<evidence type="ECO:0000313" key="4">
    <source>
        <dbReference type="Proteomes" id="UP001237642"/>
    </source>
</evidence>
<evidence type="ECO:0000259" key="2">
    <source>
        <dbReference type="Pfam" id="PF17286"/>
    </source>
</evidence>
<dbReference type="AlphaFoldDB" id="A0AAD8N6F5"/>
<keyword evidence="1" id="KW-0812">Transmembrane</keyword>
<gene>
    <name evidence="3" type="ORF">POM88_007409</name>
</gene>